<dbReference type="Pfam" id="PF01535">
    <property type="entry name" value="PPR"/>
    <property type="match status" value="3"/>
</dbReference>
<dbReference type="EMBL" id="RDQH01000334">
    <property type="protein sequence ID" value="RXH92461.1"/>
    <property type="molecule type" value="Genomic_DNA"/>
</dbReference>
<dbReference type="GO" id="GO:0009451">
    <property type="term" value="P:RNA modification"/>
    <property type="evidence" value="ECO:0007669"/>
    <property type="project" value="InterPro"/>
</dbReference>
<keyword evidence="1" id="KW-0677">Repeat</keyword>
<dbReference type="InterPro" id="IPR011990">
    <property type="entry name" value="TPR-like_helical_dom_sf"/>
</dbReference>
<dbReference type="InterPro" id="IPR002885">
    <property type="entry name" value="PPR_rpt"/>
</dbReference>
<sequence>MGNSDFSTLFVANPTKWPQACGRTHLSCYHCWKVLKDRGALELLSQTRICGILLNSVALTIRLSACLHIGVNKLGKAIHGFAIRSCCDGYDNVNSALITLYSKCKDLRKAYTLFELIEDSNIITWNSMLSGYSRIDRADEASLFREMFIIPLFARVANLQHGNEFHCYITKRSALVDMYARSVTYTSMIAGYEVQGAGKAALKLFKEMNLLHMLSVYNIILDIEHYACMVDLFKMLDLLTKLRIFIAKMPYKPASAMWATPIKACRFHGNVETRE</sequence>
<dbReference type="GO" id="GO:0003723">
    <property type="term" value="F:RNA binding"/>
    <property type="evidence" value="ECO:0007669"/>
    <property type="project" value="InterPro"/>
</dbReference>
<dbReference type="Gene3D" id="1.25.40.10">
    <property type="entry name" value="Tetratricopeptide repeat domain"/>
    <property type="match status" value="2"/>
</dbReference>
<proteinExistence type="predicted"/>
<evidence type="ECO:0008006" key="4">
    <source>
        <dbReference type="Google" id="ProtNLM"/>
    </source>
</evidence>
<dbReference type="Proteomes" id="UP000290289">
    <property type="component" value="Chromosome 8"/>
</dbReference>
<accession>A0A498JGE0</accession>
<dbReference type="PANTHER" id="PTHR47926:SF354">
    <property type="entry name" value="REPEAT (PPR-LIKE) SUPERFAMILY PROTEIN, PUTATIVE-RELATED"/>
    <property type="match status" value="1"/>
</dbReference>
<evidence type="ECO:0000313" key="2">
    <source>
        <dbReference type="EMBL" id="RXH92461.1"/>
    </source>
</evidence>
<dbReference type="PANTHER" id="PTHR47926">
    <property type="entry name" value="PENTATRICOPEPTIDE REPEAT-CONTAINING PROTEIN"/>
    <property type="match status" value="1"/>
</dbReference>
<evidence type="ECO:0000313" key="3">
    <source>
        <dbReference type="Proteomes" id="UP000290289"/>
    </source>
</evidence>
<name>A0A498JGE0_MALDO</name>
<comment type="caution">
    <text evidence="2">The sequence shown here is derived from an EMBL/GenBank/DDBJ whole genome shotgun (WGS) entry which is preliminary data.</text>
</comment>
<keyword evidence="3" id="KW-1185">Reference proteome</keyword>
<evidence type="ECO:0000256" key="1">
    <source>
        <dbReference type="ARBA" id="ARBA00022737"/>
    </source>
</evidence>
<protein>
    <recommendedName>
        <fullName evidence="4">Pentatricopeptide repeat-containing protein</fullName>
    </recommendedName>
</protein>
<reference evidence="2 3" key="1">
    <citation type="submission" date="2018-10" db="EMBL/GenBank/DDBJ databases">
        <title>A high-quality apple genome assembly.</title>
        <authorList>
            <person name="Hu J."/>
        </authorList>
    </citation>
    <scope>NUCLEOTIDE SEQUENCE [LARGE SCALE GENOMIC DNA]</scope>
    <source>
        <strain evidence="3">cv. HFTH1</strain>
        <tissue evidence="2">Young leaf</tissue>
    </source>
</reference>
<gene>
    <name evidence="2" type="ORF">DVH24_033357</name>
</gene>
<dbReference type="InterPro" id="IPR046960">
    <property type="entry name" value="PPR_At4g14850-like_plant"/>
</dbReference>
<dbReference type="AlphaFoldDB" id="A0A498JGE0"/>
<organism evidence="2 3">
    <name type="scientific">Malus domestica</name>
    <name type="common">Apple</name>
    <name type="synonym">Pyrus malus</name>
    <dbReference type="NCBI Taxonomy" id="3750"/>
    <lineage>
        <taxon>Eukaryota</taxon>
        <taxon>Viridiplantae</taxon>
        <taxon>Streptophyta</taxon>
        <taxon>Embryophyta</taxon>
        <taxon>Tracheophyta</taxon>
        <taxon>Spermatophyta</taxon>
        <taxon>Magnoliopsida</taxon>
        <taxon>eudicotyledons</taxon>
        <taxon>Gunneridae</taxon>
        <taxon>Pentapetalae</taxon>
        <taxon>rosids</taxon>
        <taxon>fabids</taxon>
        <taxon>Rosales</taxon>
        <taxon>Rosaceae</taxon>
        <taxon>Amygdaloideae</taxon>
        <taxon>Maleae</taxon>
        <taxon>Malus</taxon>
    </lineage>
</organism>